<dbReference type="Proteomes" id="UP001596083">
    <property type="component" value="Unassembled WGS sequence"/>
</dbReference>
<accession>A0ABW0Z864</accession>
<evidence type="ECO:0000313" key="2">
    <source>
        <dbReference type="Proteomes" id="UP001596083"/>
    </source>
</evidence>
<gene>
    <name evidence="1" type="ORF">ACFP1Z_33305</name>
</gene>
<keyword evidence="2" id="KW-1185">Reference proteome</keyword>
<comment type="caution">
    <text evidence="1">The sequence shown here is derived from an EMBL/GenBank/DDBJ whole genome shotgun (WGS) entry which is preliminary data.</text>
</comment>
<sequence>MSLEFRLEWEWLDAPHTSARELGATWARLRIAVGGETVTLVQEPATRTFREHTVGSLYPLAEWVAFNWFSLVADARPGTQISQLRFAYRHGVGDDRGSWWVRSRRHILRAACDGFHWPDLLVVPEGRQTRVVWMPDMGPDVRPGNRFAGRGNAVVGSEQFAAALASFVDATVARLRRAGIEDTPLQEEWSGVRRTEEDAEEAAFCRAAARLGLDPYAEAAPYEDAIARAVKELPDPLATDFLNGVGPDRITDQLRWVARARELMGRAPADAAPSPELAELRRACADLSERFFAPGALDDPWQLGYEVAHRVRAWAGLDDTAPFDPSPLMTYRTEQVPYRDRGLVALGTLSGRDGAALVSSRRFTDRPRRFLQARALWHLVCDVDDTFLIAAAHTHRQHVARGFALEVLAPAEGVATLLADPAHLVSAEDVELIADDYGVGNIVVEHQLDNRVLARDFTWPGRRGPGTRRVRGGAA</sequence>
<dbReference type="EMBL" id="JBHSPB010000045">
    <property type="protein sequence ID" value="MFC5725031.1"/>
    <property type="molecule type" value="Genomic_DNA"/>
</dbReference>
<protein>
    <submittedName>
        <fullName evidence="1">Uncharacterized protein</fullName>
    </submittedName>
</protein>
<proteinExistence type="predicted"/>
<name>A0ABW0Z864_9ACTN</name>
<dbReference type="RefSeq" id="WP_390321795.1">
    <property type="nucleotide sequence ID" value="NZ_JBHSPB010000045.1"/>
</dbReference>
<evidence type="ECO:0000313" key="1">
    <source>
        <dbReference type="EMBL" id="MFC5725031.1"/>
    </source>
</evidence>
<organism evidence="1 2">
    <name type="scientific">Streptomyces gamaensis</name>
    <dbReference type="NCBI Taxonomy" id="1763542"/>
    <lineage>
        <taxon>Bacteria</taxon>
        <taxon>Bacillati</taxon>
        <taxon>Actinomycetota</taxon>
        <taxon>Actinomycetes</taxon>
        <taxon>Kitasatosporales</taxon>
        <taxon>Streptomycetaceae</taxon>
        <taxon>Streptomyces</taxon>
    </lineage>
</organism>
<reference evidence="2" key="1">
    <citation type="journal article" date="2019" name="Int. J. Syst. Evol. Microbiol.">
        <title>The Global Catalogue of Microorganisms (GCM) 10K type strain sequencing project: providing services to taxonomists for standard genome sequencing and annotation.</title>
        <authorList>
            <consortium name="The Broad Institute Genomics Platform"/>
            <consortium name="The Broad Institute Genome Sequencing Center for Infectious Disease"/>
            <person name="Wu L."/>
            <person name="Ma J."/>
        </authorList>
    </citation>
    <scope>NUCLEOTIDE SEQUENCE [LARGE SCALE GENOMIC DNA]</scope>
    <source>
        <strain evidence="2">CGMCC 4.7304</strain>
    </source>
</reference>